<dbReference type="NCBIfam" id="NF004903">
    <property type="entry name" value="PRK06265.1-3"/>
    <property type="match status" value="1"/>
</dbReference>
<dbReference type="NCBIfam" id="NF004905">
    <property type="entry name" value="PRK06265.1-5"/>
    <property type="match status" value="1"/>
</dbReference>
<keyword evidence="6 7" id="KW-0472">Membrane</keyword>
<feature type="transmembrane region" description="Helical" evidence="7">
    <location>
        <begin position="132"/>
        <end position="159"/>
    </location>
</feature>
<comment type="subcellular location">
    <subcellularLocation>
        <location evidence="1">Cell membrane</location>
        <topology evidence="1">Multi-pass membrane protein</topology>
    </subcellularLocation>
</comment>
<feature type="transmembrane region" description="Helical" evidence="7">
    <location>
        <begin position="41"/>
        <end position="57"/>
    </location>
</feature>
<evidence type="ECO:0000256" key="3">
    <source>
        <dbReference type="ARBA" id="ARBA00022475"/>
    </source>
</evidence>
<evidence type="ECO:0000256" key="2">
    <source>
        <dbReference type="ARBA" id="ARBA00022448"/>
    </source>
</evidence>
<dbReference type="Gene3D" id="1.10.1760.20">
    <property type="match status" value="1"/>
</dbReference>
<dbReference type="EMBL" id="UIDG01000206">
    <property type="protein sequence ID" value="SUS06456.1"/>
    <property type="molecule type" value="Genomic_DNA"/>
</dbReference>
<dbReference type="PANTHER" id="PTHR34229">
    <property type="entry name" value="METAL TRANSPORT PROTEIN HI_1621-RELATED"/>
    <property type="match status" value="1"/>
</dbReference>
<keyword evidence="3" id="KW-1003">Cell membrane</keyword>
<organism evidence="8">
    <name type="scientific">metagenome</name>
    <dbReference type="NCBI Taxonomy" id="256318"/>
    <lineage>
        <taxon>unclassified sequences</taxon>
        <taxon>metagenomes</taxon>
    </lineage>
</organism>
<dbReference type="InterPro" id="IPR002751">
    <property type="entry name" value="CbiM/NikMN"/>
</dbReference>
<proteinExistence type="predicted"/>
<evidence type="ECO:0000256" key="5">
    <source>
        <dbReference type="ARBA" id="ARBA00022989"/>
    </source>
</evidence>
<feature type="transmembrane region" description="Helical" evidence="7">
    <location>
        <begin position="69"/>
        <end position="92"/>
    </location>
</feature>
<reference evidence="8" key="1">
    <citation type="submission" date="2018-07" db="EMBL/GenBank/DDBJ databases">
        <authorList>
            <person name="Quirk P.G."/>
            <person name="Krulwich T.A."/>
        </authorList>
    </citation>
    <scope>NUCLEOTIDE SEQUENCE</scope>
</reference>
<name>A0A380TDU1_9ZZZZ</name>
<evidence type="ECO:0000313" key="8">
    <source>
        <dbReference type="EMBL" id="SUS06456.1"/>
    </source>
</evidence>
<dbReference type="AlphaFoldDB" id="A0A380TDU1"/>
<keyword evidence="5 7" id="KW-1133">Transmembrane helix</keyword>
<keyword evidence="4 7" id="KW-0812">Transmembrane</keyword>
<feature type="transmembrane region" description="Helical" evidence="7">
    <location>
        <begin position="98"/>
        <end position="120"/>
    </location>
</feature>
<dbReference type="GO" id="GO:0005886">
    <property type="term" value="C:plasma membrane"/>
    <property type="evidence" value="ECO:0007669"/>
    <property type="project" value="UniProtKB-SubCell"/>
</dbReference>
<evidence type="ECO:0000256" key="7">
    <source>
        <dbReference type="SAM" id="Phobius"/>
    </source>
</evidence>
<protein>
    <submittedName>
        <fullName evidence="8">Cobalamin biosynthesis protein CbiM</fullName>
    </submittedName>
</protein>
<dbReference type="GO" id="GO:0000041">
    <property type="term" value="P:transition metal ion transport"/>
    <property type="evidence" value="ECO:0007669"/>
    <property type="project" value="InterPro"/>
</dbReference>
<feature type="transmembrane region" description="Helical" evidence="7">
    <location>
        <begin position="7"/>
        <end position="29"/>
    </location>
</feature>
<evidence type="ECO:0000256" key="1">
    <source>
        <dbReference type="ARBA" id="ARBA00004651"/>
    </source>
</evidence>
<dbReference type="Pfam" id="PF01891">
    <property type="entry name" value="CbiM"/>
    <property type="match status" value="1"/>
</dbReference>
<keyword evidence="2" id="KW-0813">Transport</keyword>
<gene>
    <name evidence="8" type="ORF">DF3PB_2840006</name>
</gene>
<accession>A0A380TDU1</accession>
<evidence type="ECO:0000256" key="6">
    <source>
        <dbReference type="ARBA" id="ARBA00023136"/>
    </source>
</evidence>
<evidence type="ECO:0000256" key="4">
    <source>
        <dbReference type="ARBA" id="ARBA00022692"/>
    </source>
</evidence>
<sequence>MAHIPDGVLSAPVLIGAAAATAVGVAIALKRLDSERIPQTAVLTAVFFVASLVHIPIGPTSVHPLLSGLMGLVLGWAAVPAVLVGLVLQAAFFGFGGITVLGVNTFNIALPALVIAAVIGPLLRTAVSPTRVALLGALAGAAGVILTAMLVCLSLAFSAQEYRPALTIVLASYAPLAAVEAVLTAAAVSLLRRVKPELLSVGEARHA</sequence>
<feature type="transmembrane region" description="Helical" evidence="7">
    <location>
        <begin position="165"/>
        <end position="191"/>
    </location>
</feature>
<dbReference type="PANTHER" id="PTHR34229:SF1">
    <property type="entry name" value="METAL TRANSPORT PROTEIN HI_1621-RELATED"/>
    <property type="match status" value="1"/>
</dbReference>